<gene>
    <name evidence="3" type="ORF">MtrunA17_Chr3g0140211</name>
</gene>
<proteinExistence type="predicted"/>
<dbReference type="InterPro" id="IPR009091">
    <property type="entry name" value="RCC1/BLIP-II"/>
</dbReference>
<keyword evidence="1" id="KW-0677">Repeat</keyword>
<protein>
    <submittedName>
        <fullName evidence="3">Putative regulator of chromosome condensation 1/beta-lactamase-inhibitor protein II</fullName>
    </submittedName>
</protein>
<evidence type="ECO:0000256" key="2">
    <source>
        <dbReference type="PROSITE-ProRule" id="PRU00235"/>
    </source>
</evidence>
<dbReference type="PROSITE" id="PS50012">
    <property type="entry name" value="RCC1_3"/>
    <property type="match status" value="1"/>
</dbReference>
<dbReference type="Pfam" id="PF00415">
    <property type="entry name" value="RCC1"/>
    <property type="match status" value="1"/>
</dbReference>
<dbReference type="SUPFAM" id="SSF50985">
    <property type="entry name" value="RCC1/BLIP-II"/>
    <property type="match status" value="1"/>
</dbReference>
<evidence type="ECO:0000256" key="1">
    <source>
        <dbReference type="ARBA" id="ARBA00022737"/>
    </source>
</evidence>
<accession>A0A396J2C7</accession>
<organism evidence="3">
    <name type="scientific">Medicago truncatula</name>
    <name type="common">Barrel medic</name>
    <name type="synonym">Medicago tribuloides</name>
    <dbReference type="NCBI Taxonomy" id="3880"/>
    <lineage>
        <taxon>Eukaryota</taxon>
        <taxon>Viridiplantae</taxon>
        <taxon>Streptophyta</taxon>
        <taxon>Embryophyta</taxon>
        <taxon>Tracheophyta</taxon>
        <taxon>Spermatophyta</taxon>
        <taxon>Magnoliopsida</taxon>
        <taxon>eudicotyledons</taxon>
        <taxon>Gunneridae</taxon>
        <taxon>Pentapetalae</taxon>
        <taxon>rosids</taxon>
        <taxon>fabids</taxon>
        <taxon>Fabales</taxon>
        <taxon>Fabaceae</taxon>
        <taxon>Papilionoideae</taxon>
        <taxon>50 kb inversion clade</taxon>
        <taxon>NPAAA clade</taxon>
        <taxon>Hologalegina</taxon>
        <taxon>IRL clade</taxon>
        <taxon>Trifolieae</taxon>
        <taxon>Medicago</taxon>
    </lineage>
</organism>
<reference evidence="3" key="1">
    <citation type="journal article" date="2018" name="Nat. Plants">
        <title>Whole-genome landscape of Medicago truncatula symbiotic genes.</title>
        <authorList>
            <person name="Pecrix Y."/>
            <person name="Gamas P."/>
            <person name="Carrere S."/>
        </authorList>
    </citation>
    <scope>NUCLEOTIDE SEQUENCE</scope>
    <source>
        <tissue evidence="3">Leaves</tissue>
    </source>
</reference>
<dbReference type="InterPro" id="IPR000408">
    <property type="entry name" value="Reg_chr_condens"/>
</dbReference>
<evidence type="ECO:0000313" key="3">
    <source>
        <dbReference type="EMBL" id="RHN70873.1"/>
    </source>
</evidence>
<dbReference type="Proteomes" id="UP000265566">
    <property type="component" value="Chromosome 3"/>
</dbReference>
<comment type="caution">
    <text evidence="3">The sequence shown here is derived from an EMBL/GenBank/DDBJ whole genome shotgun (WGS) entry which is preliminary data.</text>
</comment>
<dbReference type="EMBL" id="PSQE01000003">
    <property type="protein sequence ID" value="RHN70873.1"/>
    <property type="molecule type" value="Genomic_DNA"/>
</dbReference>
<dbReference type="AlphaFoldDB" id="A0A396J2C7"/>
<feature type="repeat" description="RCC1" evidence="2">
    <location>
        <begin position="34"/>
        <end position="91"/>
    </location>
</feature>
<dbReference type="PRINTS" id="PR00633">
    <property type="entry name" value="RCCNDNSATION"/>
</dbReference>
<sequence>MEDAGSYPNPDNPSHKIVDVAAGESHTLLLTEDGSVYCWGRGMFGRLGNGSQKDELFPKKLNFGNPNGTQDSVKIVGIAAGSYHTLALAEDGSVWCWGYNICILNMLGVF</sequence>
<dbReference type="InterPro" id="IPR051625">
    <property type="entry name" value="Signaling_Regulatory_Domain"/>
</dbReference>
<name>A0A396J2C7_MEDTR</name>
<dbReference type="PROSITE" id="PS00626">
    <property type="entry name" value="RCC1_2"/>
    <property type="match status" value="2"/>
</dbReference>
<dbReference type="Gramene" id="rna19504">
    <property type="protein sequence ID" value="RHN70873.1"/>
    <property type="gene ID" value="gene19504"/>
</dbReference>
<dbReference type="PANTHER" id="PTHR22872">
    <property type="entry name" value="BTK-BINDING PROTEIN-RELATED"/>
    <property type="match status" value="1"/>
</dbReference>
<dbReference type="Gene3D" id="2.130.10.30">
    <property type="entry name" value="Regulator of chromosome condensation 1/beta-lactamase-inhibitor protein II"/>
    <property type="match status" value="1"/>
</dbReference>